<dbReference type="SFLD" id="SFLDS00029">
    <property type="entry name" value="Radical_SAM"/>
    <property type="match status" value="1"/>
</dbReference>
<sequence length="440" mass="50060">MKAIHLDSFDCIKDPDFADYARQYVDIEKNTLKAVEQFGLDFEMPEASARENAALRARLRAEGAVFANGDKSIHVNWISDACIACRTGEASHTTFLSLKCHRDCYFCFNPNQQDYDYYQNHFRQAEQEVQHIAESGAVLSYGALTGGEPLLYKDATVSFFNRLRDSFPNIHSRLYTAGDPLDLETVERLKASGLNEIRFSIKIDDSLEKQARVLRRIRLARAHIPSVMVEMPIIPGSDDRMRDLLCELDDIGVDGINLLEFCFPLNNAQAFRERGFSLKSPPYQVYYNYWYAGGLAIADSENAALRLMLFTLEKGLSIGVHYCSLENKHTGQVYQQNVDADVGDTYFFSEKDYFLKCAKVFGRQADGVAAILTEHKRPIRRDVKRGFVQFHPSSIALLERLDVEICLSLNVIEQYSATEFDIKEVQLQYATPSTFVFSEI</sequence>
<reference evidence="7" key="1">
    <citation type="submission" date="2022-06" db="EMBL/GenBank/DDBJ databases">
        <title>Draft genome sequences of Leminorella grimontii str. JCM5902.</title>
        <authorList>
            <person name="Wakabayashi Y."/>
            <person name="Kojima K."/>
        </authorList>
    </citation>
    <scope>NUCLEOTIDE SEQUENCE</scope>
    <source>
        <strain evidence="7">JCM 5902</strain>
    </source>
</reference>
<keyword evidence="3" id="KW-0479">Metal-binding</keyword>
<dbReference type="RefSeq" id="WP_027276040.1">
    <property type="nucleotide sequence ID" value="NZ_BRLH01000007.1"/>
</dbReference>
<dbReference type="CDD" id="cd01335">
    <property type="entry name" value="Radical_SAM"/>
    <property type="match status" value="1"/>
</dbReference>
<evidence type="ECO:0000256" key="4">
    <source>
        <dbReference type="ARBA" id="ARBA00023004"/>
    </source>
</evidence>
<dbReference type="EMBL" id="BRLH01000007">
    <property type="protein sequence ID" value="GKX56601.1"/>
    <property type="molecule type" value="Genomic_DNA"/>
</dbReference>
<evidence type="ECO:0000256" key="2">
    <source>
        <dbReference type="ARBA" id="ARBA00022691"/>
    </source>
</evidence>
<proteinExistence type="predicted"/>
<dbReference type="PANTHER" id="PTHR43288">
    <property type="entry name" value="BIOTIN SYNTHASE-RELATED PROTEIN, RADICAL SAM SUPERFAMILY"/>
    <property type="match status" value="1"/>
</dbReference>
<keyword evidence="5" id="KW-0411">Iron-sulfur</keyword>
<dbReference type="Proteomes" id="UP001058124">
    <property type="component" value="Unassembled WGS sequence"/>
</dbReference>
<evidence type="ECO:0000259" key="6">
    <source>
        <dbReference type="PROSITE" id="PS51918"/>
    </source>
</evidence>
<keyword evidence="8" id="KW-1185">Reference proteome</keyword>
<protein>
    <submittedName>
        <fullName evidence="7">Radical SAM protein</fullName>
    </submittedName>
</protein>
<organism evidence="7 8">
    <name type="scientific">Leminorella grimontii</name>
    <dbReference type="NCBI Taxonomy" id="82981"/>
    <lineage>
        <taxon>Bacteria</taxon>
        <taxon>Pseudomonadati</taxon>
        <taxon>Pseudomonadota</taxon>
        <taxon>Gammaproteobacteria</taxon>
        <taxon>Enterobacterales</taxon>
        <taxon>Budviciaceae</taxon>
        <taxon>Leminorella</taxon>
    </lineage>
</organism>
<dbReference type="Gene3D" id="3.20.20.70">
    <property type="entry name" value="Aldolase class I"/>
    <property type="match status" value="1"/>
</dbReference>
<dbReference type="GO" id="GO:0003824">
    <property type="term" value="F:catalytic activity"/>
    <property type="evidence" value="ECO:0007669"/>
    <property type="project" value="InterPro"/>
</dbReference>
<evidence type="ECO:0000313" key="8">
    <source>
        <dbReference type="Proteomes" id="UP001058124"/>
    </source>
</evidence>
<dbReference type="AlphaFoldDB" id="A0AAV5N3E5"/>
<comment type="cofactor">
    <cofactor evidence="1">
        <name>[4Fe-4S] cluster</name>
        <dbReference type="ChEBI" id="CHEBI:49883"/>
    </cofactor>
</comment>
<dbReference type="GO" id="GO:0051536">
    <property type="term" value="F:iron-sulfur cluster binding"/>
    <property type="evidence" value="ECO:0007669"/>
    <property type="project" value="UniProtKB-KW"/>
</dbReference>
<keyword evidence="2" id="KW-0949">S-adenosyl-L-methionine</keyword>
<evidence type="ECO:0000256" key="1">
    <source>
        <dbReference type="ARBA" id="ARBA00001966"/>
    </source>
</evidence>
<dbReference type="SUPFAM" id="SSF102114">
    <property type="entry name" value="Radical SAM enzymes"/>
    <property type="match status" value="1"/>
</dbReference>
<accession>A0AAV5N3E5</accession>
<comment type="caution">
    <text evidence="7">The sequence shown here is derived from an EMBL/GenBank/DDBJ whole genome shotgun (WGS) entry which is preliminary data.</text>
</comment>
<feature type="domain" description="Radical SAM core" evidence="6">
    <location>
        <begin position="86"/>
        <end position="292"/>
    </location>
</feature>
<dbReference type="InterPro" id="IPR007197">
    <property type="entry name" value="rSAM"/>
</dbReference>
<keyword evidence="4" id="KW-0408">Iron</keyword>
<dbReference type="InterPro" id="IPR058240">
    <property type="entry name" value="rSAM_sf"/>
</dbReference>
<dbReference type="InterPro" id="IPR013785">
    <property type="entry name" value="Aldolase_TIM"/>
</dbReference>
<evidence type="ECO:0000313" key="7">
    <source>
        <dbReference type="EMBL" id="GKX56601.1"/>
    </source>
</evidence>
<name>A0AAV5N3E5_9GAMM</name>
<dbReference type="PROSITE" id="PS51918">
    <property type="entry name" value="RADICAL_SAM"/>
    <property type="match status" value="1"/>
</dbReference>
<dbReference type="InterPro" id="IPR006638">
    <property type="entry name" value="Elp3/MiaA/NifB-like_rSAM"/>
</dbReference>
<dbReference type="SMART" id="SM00729">
    <property type="entry name" value="Elp3"/>
    <property type="match status" value="1"/>
</dbReference>
<dbReference type="PANTHER" id="PTHR43288:SF1">
    <property type="entry name" value="GLYCYL-RADICAL ENZYME ACTIVATING ENZYME MJ0021-RELATED"/>
    <property type="match status" value="1"/>
</dbReference>
<evidence type="ECO:0000256" key="3">
    <source>
        <dbReference type="ARBA" id="ARBA00022723"/>
    </source>
</evidence>
<dbReference type="Pfam" id="PF04055">
    <property type="entry name" value="Radical_SAM"/>
    <property type="match status" value="1"/>
</dbReference>
<dbReference type="GO" id="GO:0046872">
    <property type="term" value="F:metal ion binding"/>
    <property type="evidence" value="ECO:0007669"/>
    <property type="project" value="UniProtKB-KW"/>
</dbReference>
<evidence type="ECO:0000256" key="5">
    <source>
        <dbReference type="ARBA" id="ARBA00023014"/>
    </source>
</evidence>
<gene>
    <name evidence="7" type="ORF">SOASR030_27130</name>
</gene>